<feature type="signal peptide" evidence="1">
    <location>
        <begin position="1"/>
        <end position="22"/>
    </location>
</feature>
<dbReference type="EMBL" id="CAJHNH020001729">
    <property type="protein sequence ID" value="CAG5124220.1"/>
    <property type="molecule type" value="Genomic_DNA"/>
</dbReference>
<evidence type="ECO:0000256" key="1">
    <source>
        <dbReference type="SAM" id="SignalP"/>
    </source>
</evidence>
<evidence type="ECO:0000259" key="2">
    <source>
        <dbReference type="PROSITE" id="PS50041"/>
    </source>
</evidence>
<dbReference type="OrthoDB" id="6110379at2759"/>
<feature type="chain" id="PRO_5035948150" description="C-type lectin domain-containing protein" evidence="1">
    <location>
        <begin position="23"/>
        <end position="158"/>
    </location>
</feature>
<dbReference type="InterPro" id="IPR016187">
    <property type="entry name" value="CTDL_fold"/>
</dbReference>
<proteinExistence type="predicted"/>
<name>A0A8S3Z8Y9_9EUPU</name>
<accession>A0A8S3Z8Y9</accession>
<gene>
    <name evidence="3" type="ORF">CUNI_LOCUS9778</name>
</gene>
<dbReference type="AlphaFoldDB" id="A0A8S3Z8Y9"/>
<dbReference type="InterPro" id="IPR050111">
    <property type="entry name" value="C-type_lectin/snaclec_domain"/>
</dbReference>
<feature type="domain" description="C-type lectin" evidence="2">
    <location>
        <begin position="31"/>
        <end position="149"/>
    </location>
</feature>
<dbReference type="Gene3D" id="3.10.100.10">
    <property type="entry name" value="Mannose-Binding Protein A, subunit A"/>
    <property type="match status" value="1"/>
</dbReference>
<dbReference type="InterPro" id="IPR016186">
    <property type="entry name" value="C-type_lectin-like/link_sf"/>
</dbReference>
<dbReference type="SMART" id="SM00034">
    <property type="entry name" value="CLECT"/>
    <property type="match status" value="1"/>
</dbReference>
<dbReference type="SUPFAM" id="SSF56436">
    <property type="entry name" value="C-type lectin-like"/>
    <property type="match status" value="1"/>
</dbReference>
<dbReference type="Proteomes" id="UP000678393">
    <property type="component" value="Unassembled WGS sequence"/>
</dbReference>
<keyword evidence="4" id="KW-1185">Reference proteome</keyword>
<dbReference type="CDD" id="cd00037">
    <property type="entry name" value="CLECT"/>
    <property type="match status" value="1"/>
</dbReference>
<evidence type="ECO:0000313" key="3">
    <source>
        <dbReference type="EMBL" id="CAG5124220.1"/>
    </source>
</evidence>
<dbReference type="PROSITE" id="PS50041">
    <property type="entry name" value="C_TYPE_LECTIN_2"/>
    <property type="match status" value="1"/>
</dbReference>
<keyword evidence="1" id="KW-0732">Signal</keyword>
<reference evidence="3" key="1">
    <citation type="submission" date="2021-04" db="EMBL/GenBank/DDBJ databases">
        <authorList>
            <consortium name="Molecular Ecology Group"/>
        </authorList>
    </citation>
    <scope>NUCLEOTIDE SEQUENCE</scope>
</reference>
<protein>
    <recommendedName>
        <fullName evidence="2">C-type lectin domain-containing protein</fullName>
    </recommendedName>
</protein>
<dbReference type="InterPro" id="IPR001304">
    <property type="entry name" value="C-type_lectin-like"/>
</dbReference>
<evidence type="ECO:0000313" key="4">
    <source>
        <dbReference type="Proteomes" id="UP000678393"/>
    </source>
</evidence>
<dbReference type="Pfam" id="PF00059">
    <property type="entry name" value="Lectin_C"/>
    <property type="match status" value="1"/>
</dbReference>
<organism evidence="3 4">
    <name type="scientific">Candidula unifasciata</name>
    <dbReference type="NCBI Taxonomy" id="100452"/>
    <lineage>
        <taxon>Eukaryota</taxon>
        <taxon>Metazoa</taxon>
        <taxon>Spiralia</taxon>
        <taxon>Lophotrochozoa</taxon>
        <taxon>Mollusca</taxon>
        <taxon>Gastropoda</taxon>
        <taxon>Heterobranchia</taxon>
        <taxon>Euthyneura</taxon>
        <taxon>Panpulmonata</taxon>
        <taxon>Eupulmonata</taxon>
        <taxon>Stylommatophora</taxon>
        <taxon>Helicina</taxon>
        <taxon>Helicoidea</taxon>
        <taxon>Geomitridae</taxon>
        <taxon>Candidula</taxon>
    </lineage>
</organism>
<sequence length="158" mass="17593">MISLTSLVFFAYIVSLSLDVLAQCNPGWYHFAQSCYAYGESMVTFAAAEEMCKFYSAHLAEIDSATENNFLKSIARNKSSGAVWIGGTDVFNEGTWLWLSTGHRIFNFLDWAPGQPDDSAGEDCLGLYGVSNYQWNDFICSNLGTFICEIELTTVNKK</sequence>
<dbReference type="PANTHER" id="PTHR22803">
    <property type="entry name" value="MANNOSE, PHOSPHOLIPASE, LECTIN RECEPTOR RELATED"/>
    <property type="match status" value="1"/>
</dbReference>
<comment type="caution">
    <text evidence="3">The sequence shown here is derived from an EMBL/GenBank/DDBJ whole genome shotgun (WGS) entry which is preliminary data.</text>
</comment>